<keyword evidence="1" id="KW-0863">Zinc-finger</keyword>
<keyword evidence="1" id="KW-0479">Metal-binding</keyword>
<sequence>MTENPVSAVDNTCPICEYSTLRPSDFKRHLLIHTGARPFICAFCGKVKSLFRNGENKEIKISGLNTVYSKRSPEFSLFKKTSQSPYTRSSIPETQPCISGMRSSVSEMQPYVSEIKYSGSNTQPYVSEMRSVSGETFISTSLTEIEVPIVDDLETGLPTDVNLPVMNDYDLWHINGKLREDEHFRRLLIQYLYQAGKGDSALSFTSSLLKALFVRDIAIQYSRFGKKGKKPFANLVELSNIITGMVSQKFPIMNKREIGERLSRALALGTAILQKSCRHLPFHSAKLEIKGTFKQPFHHVTYLADDDKSWSVLLGSQCVPDSPPTAAVAMFRLSTGHDCLSAYLFRFNIINSPICVLCDSGSTMTAAHMANVLL</sequence>
<dbReference type="SUPFAM" id="SSF57667">
    <property type="entry name" value="beta-beta-alpha zinc fingers"/>
    <property type="match status" value="1"/>
</dbReference>
<dbReference type="OrthoDB" id="6437672at2759"/>
<name>A0A8X6NZW5_NEPPI</name>
<protein>
    <recommendedName>
        <fullName evidence="2">C2H2-type domain-containing protein</fullName>
    </recommendedName>
</protein>
<dbReference type="Gene3D" id="3.30.160.60">
    <property type="entry name" value="Classic Zinc Finger"/>
    <property type="match status" value="1"/>
</dbReference>
<keyword evidence="4" id="KW-1185">Reference proteome</keyword>
<keyword evidence="1" id="KW-0862">Zinc</keyword>
<dbReference type="AlphaFoldDB" id="A0A8X6NZW5"/>
<dbReference type="PROSITE" id="PS50157">
    <property type="entry name" value="ZINC_FINGER_C2H2_2"/>
    <property type="match status" value="1"/>
</dbReference>
<accession>A0A8X6NZW5</accession>
<evidence type="ECO:0000259" key="2">
    <source>
        <dbReference type="PROSITE" id="PS50157"/>
    </source>
</evidence>
<gene>
    <name evidence="3" type="primary">X975_11437</name>
    <name evidence="3" type="ORF">NPIL_658561</name>
</gene>
<evidence type="ECO:0000256" key="1">
    <source>
        <dbReference type="PROSITE-ProRule" id="PRU00042"/>
    </source>
</evidence>
<dbReference type="GO" id="GO:0008270">
    <property type="term" value="F:zinc ion binding"/>
    <property type="evidence" value="ECO:0007669"/>
    <property type="project" value="UniProtKB-KW"/>
</dbReference>
<dbReference type="InterPro" id="IPR036236">
    <property type="entry name" value="Znf_C2H2_sf"/>
</dbReference>
<feature type="domain" description="C2H2-type" evidence="2">
    <location>
        <begin position="11"/>
        <end position="38"/>
    </location>
</feature>
<dbReference type="Proteomes" id="UP000887013">
    <property type="component" value="Unassembled WGS sequence"/>
</dbReference>
<comment type="caution">
    <text evidence="3">The sequence shown here is derived from an EMBL/GenBank/DDBJ whole genome shotgun (WGS) entry which is preliminary data.</text>
</comment>
<proteinExistence type="predicted"/>
<dbReference type="InterPro" id="IPR013087">
    <property type="entry name" value="Znf_C2H2_type"/>
</dbReference>
<dbReference type="EMBL" id="BMAW01063889">
    <property type="protein sequence ID" value="GFT42335.1"/>
    <property type="molecule type" value="Genomic_DNA"/>
</dbReference>
<organism evidence="3 4">
    <name type="scientific">Nephila pilipes</name>
    <name type="common">Giant wood spider</name>
    <name type="synonym">Nephila maculata</name>
    <dbReference type="NCBI Taxonomy" id="299642"/>
    <lineage>
        <taxon>Eukaryota</taxon>
        <taxon>Metazoa</taxon>
        <taxon>Ecdysozoa</taxon>
        <taxon>Arthropoda</taxon>
        <taxon>Chelicerata</taxon>
        <taxon>Arachnida</taxon>
        <taxon>Araneae</taxon>
        <taxon>Araneomorphae</taxon>
        <taxon>Entelegynae</taxon>
        <taxon>Araneoidea</taxon>
        <taxon>Nephilidae</taxon>
        <taxon>Nephila</taxon>
    </lineage>
</organism>
<evidence type="ECO:0000313" key="3">
    <source>
        <dbReference type="EMBL" id="GFT42335.1"/>
    </source>
</evidence>
<reference evidence="3" key="1">
    <citation type="submission" date="2020-08" db="EMBL/GenBank/DDBJ databases">
        <title>Multicomponent nature underlies the extraordinary mechanical properties of spider dragline silk.</title>
        <authorList>
            <person name="Kono N."/>
            <person name="Nakamura H."/>
            <person name="Mori M."/>
            <person name="Yoshida Y."/>
            <person name="Ohtoshi R."/>
            <person name="Malay A.D."/>
            <person name="Moran D.A.P."/>
            <person name="Tomita M."/>
            <person name="Numata K."/>
            <person name="Arakawa K."/>
        </authorList>
    </citation>
    <scope>NUCLEOTIDE SEQUENCE</scope>
</reference>
<evidence type="ECO:0000313" key="4">
    <source>
        <dbReference type="Proteomes" id="UP000887013"/>
    </source>
</evidence>